<accession>A0A089YG33</accession>
<dbReference type="InterPro" id="IPR052947">
    <property type="entry name" value="T6SS_Hcp1_domain"/>
</dbReference>
<dbReference type="KEGG" id="psw:LK03_15765"/>
<dbReference type="STRING" id="157783.LK03_15765"/>
<protein>
    <submittedName>
        <fullName evidence="1">Major exported protein</fullName>
    </submittedName>
</protein>
<dbReference type="AlphaFoldDB" id="A0A089YG33"/>
<dbReference type="RefSeq" id="WP_038413256.1">
    <property type="nucleotide sequence ID" value="NZ_CP009455.1"/>
</dbReference>
<reference evidence="1 2" key="1">
    <citation type="submission" date="2014-09" db="EMBL/GenBank/DDBJ databases">
        <authorList>
            <person name="Chan K.-G."/>
        </authorList>
    </citation>
    <scope>NUCLEOTIDE SEQUENCE [LARGE SCALE GENOMIC DNA]</scope>
    <source>
        <strain evidence="1 2">ND07</strain>
    </source>
</reference>
<dbReference type="NCBIfam" id="TIGR03344">
    <property type="entry name" value="VI_effect_Hcp1"/>
    <property type="match status" value="1"/>
</dbReference>
<organism evidence="1 2">
    <name type="scientific">Pseudomonas cremoricolorata</name>
    <dbReference type="NCBI Taxonomy" id="157783"/>
    <lineage>
        <taxon>Bacteria</taxon>
        <taxon>Pseudomonadati</taxon>
        <taxon>Pseudomonadota</taxon>
        <taxon>Gammaproteobacteria</taxon>
        <taxon>Pseudomonadales</taxon>
        <taxon>Pseudomonadaceae</taxon>
        <taxon>Pseudomonas</taxon>
    </lineage>
</organism>
<sequence>MPTPAYIKITGTTQGNITQGAFTADSVGNIYQEGHEDQILVHQIKHRISVPTDPHNGQPSGQRVHGPLIFTCALNKAVPLLYSALSTGEVLTEVELSWYRTSVEGIQEHFFTTKLTDAVIVDMDLEMPHIQDEANKPFTQFLRVSLAYRGIEWEHLIASTAGADDWRKPKE</sequence>
<gene>
    <name evidence="1" type="ORF">LK03_15765</name>
</gene>
<dbReference type="PANTHER" id="PTHR34319:SF6">
    <property type="entry name" value="MAJOR EXPORTED PROTEIN"/>
    <property type="match status" value="1"/>
</dbReference>
<keyword evidence="2" id="KW-1185">Reference proteome</keyword>
<dbReference type="EMBL" id="CP009455">
    <property type="protein sequence ID" value="AIR90638.1"/>
    <property type="molecule type" value="Genomic_DNA"/>
</dbReference>
<evidence type="ECO:0000313" key="2">
    <source>
        <dbReference type="Proteomes" id="UP000029493"/>
    </source>
</evidence>
<dbReference type="eggNOG" id="COG3157">
    <property type="taxonomic scope" value="Bacteria"/>
</dbReference>
<evidence type="ECO:0000313" key="1">
    <source>
        <dbReference type="EMBL" id="AIR90638.1"/>
    </source>
</evidence>
<dbReference type="SUPFAM" id="SSF141452">
    <property type="entry name" value="Hcp1-like"/>
    <property type="match status" value="1"/>
</dbReference>
<dbReference type="Gene3D" id="2.30.110.20">
    <property type="entry name" value="Hcp1-like"/>
    <property type="match status" value="1"/>
</dbReference>
<dbReference type="SMR" id="A0A089YG33"/>
<name>A0A089YG33_9PSED</name>
<proteinExistence type="predicted"/>
<dbReference type="InterPro" id="IPR036624">
    <property type="entry name" value="Hcp1-lik_sf"/>
</dbReference>
<dbReference type="Proteomes" id="UP000029493">
    <property type="component" value="Chromosome"/>
</dbReference>
<dbReference type="InterPro" id="IPR008514">
    <property type="entry name" value="T6SS_Hcp"/>
</dbReference>
<dbReference type="OrthoDB" id="5674026at2"/>
<dbReference type="Pfam" id="PF05638">
    <property type="entry name" value="T6SS_HCP"/>
    <property type="match status" value="1"/>
</dbReference>
<dbReference type="PANTHER" id="PTHR34319">
    <property type="entry name" value="MAJOR EXPORTED PROTEIN"/>
    <property type="match status" value="1"/>
</dbReference>